<gene>
    <name evidence="2" type="ORF">AFCDBAGC_4280</name>
</gene>
<feature type="compositionally biased region" description="Basic and acidic residues" evidence="1">
    <location>
        <begin position="58"/>
        <end position="80"/>
    </location>
</feature>
<accession>A0ABQ4QNU0</accession>
<evidence type="ECO:0000256" key="1">
    <source>
        <dbReference type="SAM" id="MobiDB-lite"/>
    </source>
</evidence>
<protein>
    <submittedName>
        <fullName evidence="2">Uncharacterized protein</fullName>
    </submittedName>
</protein>
<dbReference type="RefSeq" id="WP_238272899.1">
    <property type="nucleotide sequence ID" value="NZ_BPQG01000074.1"/>
</dbReference>
<organism evidence="2 3">
    <name type="scientific">Methylobacterium cerastii</name>
    <dbReference type="NCBI Taxonomy" id="932741"/>
    <lineage>
        <taxon>Bacteria</taxon>
        <taxon>Pseudomonadati</taxon>
        <taxon>Pseudomonadota</taxon>
        <taxon>Alphaproteobacteria</taxon>
        <taxon>Hyphomicrobiales</taxon>
        <taxon>Methylobacteriaceae</taxon>
        <taxon>Methylobacterium</taxon>
    </lineage>
</organism>
<name>A0ABQ4QNU0_9HYPH</name>
<sequence length="80" mass="8109">MRAFLSVAFLAIGIAVGGAFPRVSEVVQDALAAAGLTNARATPPTNAAVTKRATVAADDGHGHGEHGHGHADAETRSRTH</sequence>
<keyword evidence="3" id="KW-1185">Reference proteome</keyword>
<reference evidence="2 3" key="1">
    <citation type="journal article" date="2021" name="Front. Microbiol.">
        <title>Comprehensive Comparative Genomics and Phenotyping of Methylobacterium Species.</title>
        <authorList>
            <person name="Alessa O."/>
            <person name="Ogura Y."/>
            <person name="Fujitani Y."/>
            <person name="Takami H."/>
            <person name="Hayashi T."/>
            <person name="Sahin N."/>
            <person name="Tani A."/>
        </authorList>
    </citation>
    <scope>NUCLEOTIDE SEQUENCE [LARGE SCALE GENOMIC DNA]</scope>
    <source>
        <strain evidence="2 3">DSM 23679</strain>
    </source>
</reference>
<dbReference type="EMBL" id="BPQG01000074">
    <property type="protein sequence ID" value="GJD46399.1"/>
    <property type="molecule type" value="Genomic_DNA"/>
</dbReference>
<comment type="caution">
    <text evidence="2">The sequence shown here is derived from an EMBL/GenBank/DDBJ whole genome shotgun (WGS) entry which is preliminary data.</text>
</comment>
<dbReference type="Proteomes" id="UP001055117">
    <property type="component" value="Unassembled WGS sequence"/>
</dbReference>
<proteinExistence type="predicted"/>
<feature type="region of interest" description="Disordered" evidence="1">
    <location>
        <begin position="54"/>
        <end position="80"/>
    </location>
</feature>
<evidence type="ECO:0000313" key="2">
    <source>
        <dbReference type="EMBL" id="GJD46399.1"/>
    </source>
</evidence>
<evidence type="ECO:0000313" key="3">
    <source>
        <dbReference type="Proteomes" id="UP001055117"/>
    </source>
</evidence>